<dbReference type="PANTHER" id="PTHR43524:SF1">
    <property type="entry name" value="RADICAL SAM SUPERFAMILY PROTEIN"/>
    <property type="match status" value="1"/>
</dbReference>
<sequence length="370" mass="41155">MSKEFDIQEYMTHGVERVVKDYLRATLKDPKESIFMGKFALATKKASDTRRKYEADGLHVPPFLIASITSNCNLHCAGCYSRQNEATKDCEPVNQLTDDNWLSIFNEAEDLGISFILLAGGEPLLRKGVIKAAATKPNILFPIFTNGVFISDEYFDLFDKNRNLVPIMSIEGHKEATDARRGEGIYEKLISNMETFKKNGQIFGNSVTVTTENFDDVLSDDFVSMLQGYGCKAVIYVEYVPVSEESKHLALEEASEERLRARIAELREQYEDMVFISFPGDEKSSGGCVAAGRGFFHINSQGGAEPCPFSPFSDTNVMDMGLKGAISSRLFEVLQSGDILKDDHVGGCVLFEKKDQVEAILQEAYCGTIL</sequence>
<dbReference type="SFLD" id="SFLDG01067">
    <property type="entry name" value="SPASM/twitch_domain_containing"/>
    <property type="match status" value="1"/>
</dbReference>
<organism evidence="6 7">
    <name type="scientific">Pseudobutyrivibrio ruminis</name>
    <dbReference type="NCBI Taxonomy" id="46206"/>
    <lineage>
        <taxon>Bacteria</taxon>
        <taxon>Bacillati</taxon>
        <taxon>Bacillota</taxon>
        <taxon>Clostridia</taxon>
        <taxon>Lachnospirales</taxon>
        <taxon>Lachnospiraceae</taxon>
        <taxon>Pseudobutyrivibrio</taxon>
    </lineage>
</organism>
<keyword evidence="2" id="KW-0479">Metal-binding</keyword>
<dbReference type="InterPro" id="IPR058240">
    <property type="entry name" value="rSAM_sf"/>
</dbReference>
<protein>
    <submittedName>
        <fullName evidence="6">Radical SAM protein</fullName>
    </submittedName>
</protein>
<dbReference type="GO" id="GO:0046872">
    <property type="term" value="F:metal ion binding"/>
    <property type="evidence" value="ECO:0007669"/>
    <property type="project" value="UniProtKB-KW"/>
</dbReference>
<dbReference type="PROSITE" id="PS51918">
    <property type="entry name" value="RADICAL_SAM"/>
    <property type="match status" value="1"/>
</dbReference>
<dbReference type="Gene3D" id="3.20.20.70">
    <property type="entry name" value="Aldolase class I"/>
    <property type="match status" value="1"/>
</dbReference>
<dbReference type="SFLD" id="SFLDS00029">
    <property type="entry name" value="Radical_SAM"/>
    <property type="match status" value="1"/>
</dbReference>
<dbReference type="EMBL" id="SVER01000016">
    <property type="protein sequence ID" value="MBE5919634.1"/>
    <property type="molecule type" value="Genomic_DNA"/>
</dbReference>
<keyword evidence="4" id="KW-0411">Iron-sulfur</keyword>
<evidence type="ECO:0000259" key="5">
    <source>
        <dbReference type="PROSITE" id="PS51918"/>
    </source>
</evidence>
<keyword evidence="1" id="KW-0949">S-adenosyl-L-methionine</keyword>
<reference evidence="6" key="1">
    <citation type="submission" date="2019-04" db="EMBL/GenBank/DDBJ databases">
        <title>Evolution of Biomass-Degrading Anaerobic Consortia Revealed by Metagenomics.</title>
        <authorList>
            <person name="Peng X."/>
        </authorList>
    </citation>
    <scope>NUCLEOTIDE SEQUENCE</scope>
    <source>
        <strain evidence="6">SIG311</strain>
    </source>
</reference>
<dbReference type="Proteomes" id="UP000766246">
    <property type="component" value="Unassembled WGS sequence"/>
</dbReference>
<gene>
    <name evidence="6" type="ORF">E7272_07285</name>
</gene>
<dbReference type="Pfam" id="PF04055">
    <property type="entry name" value="Radical_SAM"/>
    <property type="match status" value="1"/>
</dbReference>
<accession>A0A927YMA8</accession>
<comment type="caution">
    <text evidence="6">The sequence shown here is derived from an EMBL/GenBank/DDBJ whole genome shotgun (WGS) entry which is preliminary data.</text>
</comment>
<proteinExistence type="predicted"/>
<keyword evidence="3" id="KW-0408">Iron</keyword>
<evidence type="ECO:0000313" key="6">
    <source>
        <dbReference type="EMBL" id="MBE5919634.1"/>
    </source>
</evidence>
<feature type="domain" description="Radical SAM core" evidence="5">
    <location>
        <begin position="58"/>
        <end position="279"/>
    </location>
</feature>
<dbReference type="PANTHER" id="PTHR43524">
    <property type="entry name" value="RADICAL SAM SUPERFAMILY PROTEIN"/>
    <property type="match status" value="1"/>
</dbReference>
<evidence type="ECO:0000256" key="4">
    <source>
        <dbReference type="ARBA" id="ARBA00023014"/>
    </source>
</evidence>
<evidence type="ECO:0000256" key="1">
    <source>
        <dbReference type="ARBA" id="ARBA00022691"/>
    </source>
</evidence>
<dbReference type="GO" id="GO:0003824">
    <property type="term" value="F:catalytic activity"/>
    <property type="evidence" value="ECO:0007669"/>
    <property type="project" value="InterPro"/>
</dbReference>
<name>A0A927YMA8_9FIRM</name>
<dbReference type="CDD" id="cd01335">
    <property type="entry name" value="Radical_SAM"/>
    <property type="match status" value="1"/>
</dbReference>
<dbReference type="AlphaFoldDB" id="A0A927YMA8"/>
<dbReference type="SUPFAM" id="SSF102114">
    <property type="entry name" value="Radical SAM enzymes"/>
    <property type="match status" value="1"/>
</dbReference>
<evidence type="ECO:0000256" key="3">
    <source>
        <dbReference type="ARBA" id="ARBA00023004"/>
    </source>
</evidence>
<evidence type="ECO:0000256" key="2">
    <source>
        <dbReference type="ARBA" id="ARBA00022723"/>
    </source>
</evidence>
<evidence type="ECO:0000313" key="7">
    <source>
        <dbReference type="Proteomes" id="UP000766246"/>
    </source>
</evidence>
<dbReference type="GO" id="GO:0051536">
    <property type="term" value="F:iron-sulfur cluster binding"/>
    <property type="evidence" value="ECO:0007669"/>
    <property type="project" value="UniProtKB-KW"/>
</dbReference>
<dbReference type="InterPro" id="IPR013785">
    <property type="entry name" value="Aldolase_TIM"/>
</dbReference>
<dbReference type="InterPro" id="IPR007197">
    <property type="entry name" value="rSAM"/>
</dbReference>